<gene>
    <name evidence="1" type="ORF">A3E65_00135</name>
</gene>
<dbReference type="AlphaFoldDB" id="A0A1F6EER6"/>
<dbReference type="EMBL" id="MFLS01000022">
    <property type="protein sequence ID" value="OGG72153.1"/>
    <property type="molecule type" value="Genomic_DNA"/>
</dbReference>
<name>A0A1F6EER6_9BACT</name>
<protein>
    <submittedName>
        <fullName evidence="1">Uncharacterized protein</fullName>
    </submittedName>
</protein>
<evidence type="ECO:0000313" key="2">
    <source>
        <dbReference type="Proteomes" id="UP000178392"/>
    </source>
</evidence>
<sequence>MAKTAVFIDVPNVCLGRAVKPKNINWQRLSLEIAKTLADDDEVIWSGAYALGQGFTATAAERAKTEFRPLFGAHFDPIIRLDKDVDSWIVADMFRVCLNELNEVVAHAVEHSSINLPVHLRLILVSGDNDYTRVFKVLKEHSSELISFTLEVWSWQQTLGNDLARYANRIYRLDQFFSFESSETEGEEEYLPVR</sequence>
<organism evidence="1 2">
    <name type="scientific">Candidatus Kaiserbacteria bacterium RIFCSPHIGHO2_12_FULL_56_13</name>
    <dbReference type="NCBI Taxonomy" id="1798505"/>
    <lineage>
        <taxon>Bacteria</taxon>
        <taxon>Candidatus Kaiseribacteriota</taxon>
    </lineage>
</organism>
<evidence type="ECO:0000313" key="1">
    <source>
        <dbReference type="EMBL" id="OGG72153.1"/>
    </source>
</evidence>
<dbReference type="Gene3D" id="3.40.50.1010">
    <property type="entry name" value="5'-nuclease"/>
    <property type="match status" value="1"/>
</dbReference>
<proteinExistence type="predicted"/>
<dbReference type="Proteomes" id="UP000178392">
    <property type="component" value="Unassembled WGS sequence"/>
</dbReference>
<reference evidence="1 2" key="1">
    <citation type="journal article" date="2016" name="Nat. Commun.">
        <title>Thousands of microbial genomes shed light on interconnected biogeochemical processes in an aquifer system.</title>
        <authorList>
            <person name="Anantharaman K."/>
            <person name="Brown C.T."/>
            <person name="Hug L.A."/>
            <person name="Sharon I."/>
            <person name="Castelle C.J."/>
            <person name="Probst A.J."/>
            <person name="Thomas B.C."/>
            <person name="Singh A."/>
            <person name="Wilkins M.J."/>
            <person name="Karaoz U."/>
            <person name="Brodie E.L."/>
            <person name="Williams K.H."/>
            <person name="Hubbard S.S."/>
            <person name="Banfield J.F."/>
        </authorList>
    </citation>
    <scope>NUCLEOTIDE SEQUENCE [LARGE SCALE GENOMIC DNA]</scope>
</reference>
<comment type="caution">
    <text evidence="1">The sequence shown here is derived from an EMBL/GenBank/DDBJ whole genome shotgun (WGS) entry which is preliminary data.</text>
</comment>
<accession>A0A1F6EER6</accession>